<dbReference type="AlphaFoldDB" id="A0A1S9RBP4"/>
<gene>
    <name evidence="7" type="ORF">PEBR_37455</name>
</gene>
<keyword evidence="4 6" id="KW-1133">Transmembrane helix</keyword>
<comment type="caution">
    <text evidence="7">The sequence shown here is derived from an EMBL/GenBank/DDBJ whole genome shotgun (WGS) entry which is preliminary data.</text>
</comment>
<reference evidence="8" key="1">
    <citation type="submission" date="2015-09" db="EMBL/GenBank/DDBJ databases">
        <authorList>
            <person name="Fill T.P."/>
            <person name="Baretta J.F."/>
            <person name="de Almeida L.G."/>
            <person name="Rocha M."/>
            <person name="de Souza D.H."/>
            <person name="Malavazi I."/>
            <person name="Cerdeira L.T."/>
            <person name="Hong H."/>
            <person name="Samborskyy M."/>
            <person name="de Vasconcelos A.T."/>
            <person name="Leadlay P."/>
            <person name="Rodrigues-Filho E."/>
        </authorList>
    </citation>
    <scope>NUCLEOTIDE SEQUENCE [LARGE SCALE GENOMIC DNA]</scope>
    <source>
        <strain evidence="8">LaBioMMi 136</strain>
    </source>
</reference>
<dbReference type="SUPFAM" id="SSF103473">
    <property type="entry name" value="MFS general substrate transporter"/>
    <property type="match status" value="1"/>
</dbReference>
<sequence length="196" mass="20522">MIYYLLYYFPSVENVSPTMSGVRNLPLIVSMSLAIIVSGGSITKTGHTVPLMVVGGVLATIGSELLYSLDIVAPSDIASVTGFIVFFQTVGGAAFVAAAQAAFVNQIIVKLAATAPIINSALVVSTGATELRDVFTAEQMTAILPAYMKGLKVAFSISIAAAGIAFCFSPFNNFKKTNAYTASGPPNRADHPKLTY</sequence>
<feature type="transmembrane region" description="Helical" evidence="6">
    <location>
        <begin position="49"/>
        <end position="69"/>
    </location>
</feature>
<dbReference type="PANTHER" id="PTHR23501:SF177">
    <property type="entry name" value="MAJOR FACILITATOR SUPERFAMILY (MFS) PROFILE DOMAIN-CONTAINING PROTEIN-RELATED"/>
    <property type="match status" value="1"/>
</dbReference>
<keyword evidence="2" id="KW-0813">Transport</keyword>
<proteinExistence type="predicted"/>
<evidence type="ECO:0000256" key="6">
    <source>
        <dbReference type="SAM" id="Phobius"/>
    </source>
</evidence>
<evidence type="ECO:0000256" key="5">
    <source>
        <dbReference type="ARBA" id="ARBA00023136"/>
    </source>
</evidence>
<dbReference type="EMBL" id="LJBN01000210">
    <property type="protein sequence ID" value="OOQ82821.1"/>
    <property type="molecule type" value="Genomic_DNA"/>
</dbReference>
<evidence type="ECO:0000256" key="3">
    <source>
        <dbReference type="ARBA" id="ARBA00022692"/>
    </source>
</evidence>
<evidence type="ECO:0000256" key="4">
    <source>
        <dbReference type="ARBA" id="ARBA00022989"/>
    </source>
</evidence>
<keyword evidence="3 6" id="KW-0812">Transmembrane</keyword>
<feature type="transmembrane region" description="Helical" evidence="6">
    <location>
        <begin position="25"/>
        <end position="42"/>
    </location>
</feature>
<dbReference type="GO" id="GO:0022857">
    <property type="term" value="F:transmembrane transporter activity"/>
    <property type="evidence" value="ECO:0007669"/>
    <property type="project" value="TreeGrafter"/>
</dbReference>
<comment type="subcellular location">
    <subcellularLocation>
        <location evidence="1">Membrane</location>
        <topology evidence="1">Multi-pass membrane protein</topology>
    </subcellularLocation>
</comment>
<feature type="transmembrane region" description="Helical" evidence="6">
    <location>
        <begin position="153"/>
        <end position="171"/>
    </location>
</feature>
<dbReference type="PANTHER" id="PTHR23501">
    <property type="entry name" value="MAJOR FACILITATOR SUPERFAMILY"/>
    <property type="match status" value="1"/>
</dbReference>
<evidence type="ECO:0000313" key="8">
    <source>
        <dbReference type="Proteomes" id="UP000190744"/>
    </source>
</evidence>
<evidence type="ECO:0000313" key="7">
    <source>
        <dbReference type="EMBL" id="OOQ82821.1"/>
    </source>
</evidence>
<protein>
    <submittedName>
        <fullName evidence="7">Uncharacterized protein</fullName>
    </submittedName>
</protein>
<keyword evidence="5 6" id="KW-0472">Membrane</keyword>
<accession>A0A1S9RBP4</accession>
<feature type="transmembrane region" description="Helical" evidence="6">
    <location>
        <begin position="81"/>
        <end position="104"/>
    </location>
</feature>
<organism evidence="7 8">
    <name type="scientific">Penicillium brasilianum</name>
    <dbReference type="NCBI Taxonomy" id="104259"/>
    <lineage>
        <taxon>Eukaryota</taxon>
        <taxon>Fungi</taxon>
        <taxon>Dikarya</taxon>
        <taxon>Ascomycota</taxon>
        <taxon>Pezizomycotina</taxon>
        <taxon>Eurotiomycetes</taxon>
        <taxon>Eurotiomycetidae</taxon>
        <taxon>Eurotiales</taxon>
        <taxon>Aspergillaceae</taxon>
        <taxon>Penicillium</taxon>
    </lineage>
</organism>
<dbReference type="GO" id="GO:0005886">
    <property type="term" value="C:plasma membrane"/>
    <property type="evidence" value="ECO:0007669"/>
    <property type="project" value="TreeGrafter"/>
</dbReference>
<dbReference type="Proteomes" id="UP000190744">
    <property type="component" value="Unassembled WGS sequence"/>
</dbReference>
<dbReference type="InterPro" id="IPR036259">
    <property type="entry name" value="MFS_trans_sf"/>
</dbReference>
<evidence type="ECO:0000256" key="2">
    <source>
        <dbReference type="ARBA" id="ARBA00022448"/>
    </source>
</evidence>
<name>A0A1S9RBP4_PENBI</name>
<evidence type="ECO:0000256" key="1">
    <source>
        <dbReference type="ARBA" id="ARBA00004141"/>
    </source>
</evidence>